<evidence type="ECO:0000313" key="2">
    <source>
        <dbReference type="Proteomes" id="UP000016743"/>
    </source>
</evidence>
<accession>U3PFK1</accession>
<protein>
    <recommendedName>
        <fullName evidence="3">YqcI/YcgG family protein</fullName>
    </recommendedName>
</protein>
<dbReference type="EMBL" id="CP006734">
    <property type="protein sequence ID" value="AGW42418.1"/>
    <property type="molecule type" value="Genomic_DNA"/>
</dbReference>
<name>U3PFK1_LEIXC</name>
<dbReference type="OrthoDB" id="283514at2"/>
<organism evidence="1 2">
    <name type="scientific">Leifsonia xyli subsp. cynodontis DSM 46306</name>
    <dbReference type="NCBI Taxonomy" id="1389489"/>
    <lineage>
        <taxon>Bacteria</taxon>
        <taxon>Bacillati</taxon>
        <taxon>Actinomycetota</taxon>
        <taxon>Actinomycetes</taxon>
        <taxon>Micrococcales</taxon>
        <taxon>Microbacteriaceae</taxon>
        <taxon>Leifsonia</taxon>
    </lineage>
</organism>
<gene>
    <name evidence="1" type="ORF">O159_24820</name>
</gene>
<reference evidence="1 2" key="1">
    <citation type="journal article" date="2013" name="Genome Announc.">
        <title>Complete Genome Sequence of Leifsonia xyli subsp. cynodontis Strain DSM46306, a Gram-Positive Bacterial Pathogen of Grasses.</title>
        <authorList>
            <person name="Monteiro-Vitorello C.B."/>
            <person name="Zerillo M.M."/>
            <person name="Van Sluys M.A."/>
            <person name="Camargo L.E."/>
            <person name="Kitajima J.P."/>
        </authorList>
    </citation>
    <scope>NUCLEOTIDE SEQUENCE [LARGE SCALE GENOMIC DNA]</scope>
    <source>
        <strain evidence="1 2">DSM 46306</strain>
    </source>
</reference>
<dbReference type="Pfam" id="PF08892">
    <property type="entry name" value="YqcI_YcgG"/>
    <property type="match status" value="1"/>
</dbReference>
<evidence type="ECO:0000313" key="1">
    <source>
        <dbReference type="EMBL" id="AGW42418.1"/>
    </source>
</evidence>
<keyword evidence="2" id="KW-1185">Reference proteome</keyword>
<dbReference type="InterPro" id="IPR014988">
    <property type="entry name" value="Uncharacterised_YqcI/YcgG"/>
</dbReference>
<proteinExistence type="predicted"/>
<dbReference type="AlphaFoldDB" id="U3PFK1"/>
<sequence length="244" mass="27628">MTEASLTNVLVSPQESGDLDGWKAGVFEEFHARMTDKDNEFPCIFGVEAVTRGTLRYGFVSDEAGDQATQLSRILRQFTEVCHDLGKRTSLVCFFESWNADSTHAGYWRRFWQLLGEVSEQDSAPWPPDISQSLDDPQFEFAFNGQPMFVVVNTELHEHRLSRRLSRVAVTFQPRFVFDDIAEGTPRGDAARAIIRGRFASYDTAPLPENLGSFGDVSNREWNQYYLDDGTSADIPASCPFDRF</sequence>
<dbReference type="KEGG" id="lxy:O159_24820"/>
<dbReference type="HOGENOM" id="CLU_067506_1_1_11"/>
<dbReference type="eggNOG" id="COG3403">
    <property type="taxonomic scope" value="Bacteria"/>
</dbReference>
<dbReference type="PANTHER" id="PTHR40045">
    <property type="entry name" value="YCGG FAMILY PROTEIN"/>
    <property type="match status" value="1"/>
</dbReference>
<dbReference type="PANTHER" id="PTHR40045:SF1">
    <property type="entry name" value="YQCI_YCGG FAMILY PROTEIN"/>
    <property type="match status" value="1"/>
</dbReference>
<dbReference type="RefSeq" id="WP_021755889.1">
    <property type="nucleotide sequence ID" value="NC_022438.1"/>
</dbReference>
<evidence type="ECO:0008006" key="3">
    <source>
        <dbReference type="Google" id="ProtNLM"/>
    </source>
</evidence>
<dbReference type="Proteomes" id="UP000016743">
    <property type="component" value="Chromosome"/>
</dbReference>
<dbReference type="PATRIC" id="fig|1389489.3.peg.2379"/>
<dbReference type="STRING" id="1389489.O159_24820"/>